<feature type="domain" description="Histidine kinase" evidence="13">
    <location>
        <begin position="371"/>
        <end position="589"/>
    </location>
</feature>
<dbReference type="SMART" id="SM00388">
    <property type="entry name" value="HisKA"/>
    <property type="match status" value="1"/>
</dbReference>
<evidence type="ECO:0000256" key="3">
    <source>
        <dbReference type="ARBA" id="ARBA00012438"/>
    </source>
</evidence>
<dbReference type="EC" id="2.7.13.3" evidence="3"/>
<dbReference type="CDD" id="cd00075">
    <property type="entry name" value="HATPase"/>
    <property type="match status" value="1"/>
</dbReference>
<dbReference type="GO" id="GO:0016036">
    <property type="term" value="P:cellular response to phosphate starvation"/>
    <property type="evidence" value="ECO:0007669"/>
    <property type="project" value="TreeGrafter"/>
</dbReference>
<keyword evidence="8 14" id="KW-0418">Kinase</keyword>
<evidence type="ECO:0000256" key="7">
    <source>
        <dbReference type="ARBA" id="ARBA00022741"/>
    </source>
</evidence>
<keyword evidence="7" id="KW-0547">Nucleotide-binding</keyword>
<feature type="transmembrane region" description="Helical" evidence="12">
    <location>
        <begin position="170"/>
        <end position="190"/>
    </location>
</feature>
<evidence type="ECO:0000256" key="11">
    <source>
        <dbReference type="ARBA" id="ARBA00023136"/>
    </source>
</evidence>
<dbReference type="InterPro" id="IPR005467">
    <property type="entry name" value="His_kinase_dom"/>
</dbReference>
<dbReference type="PROSITE" id="PS50109">
    <property type="entry name" value="HIS_KIN"/>
    <property type="match status" value="1"/>
</dbReference>
<dbReference type="Proteomes" id="UP000461276">
    <property type="component" value="Unassembled WGS sequence"/>
</dbReference>
<feature type="transmembrane region" description="Helical" evidence="12">
    <location>
        <begin position="18"/>
        <end position="38"/>
    </location>
</feature>
<evidence type="ECO:0000256" key="4">
    <source>
        <dbReference type="ARBA" id="ARBA00022475"/>
    </source>
</evidence>
<dbReference type="SUPFAM" id="SSF55874">
    <property type="entry name" value="ATPase domain of HSP90 chaperone/DNA topoisomerase II/histidine kinase"/>
    <property type="match status" value="1"/>
</dbReference>
<comment type="caution">
    <text evidence="14">The sequence shown here is derived from an EMBL/GenBank/DDBJ whole genome shotgun (WGS) entry which is preliminary data.</text>
</comment>
<proteinExistence type="predicted"/>
<dbReference type="InterPro" id="IPR036890">
    <property type="entry name" value="HATPase_C_sf"/>
</dbReference>
<reference evidence="14 15" key="1">
    <citation type="journal article" date="2019" name="Nat. Med.">
        <title>A library of human gut bacterial isolates paired with longitudinal multiomics data enables mechanistic microbiome research.</title>
        <authorList>
            <person name="Poyet M."/>
            <person name="Groussin M."/>
            <person name="Gibbons S.M."/>
            <person name="Avila-Pacheco J."/>
            <person name="Jiang X."/>
            <person name="Kearney S.M."/>
            <person name="Perrotta A.R."/>
            <person name="Berdy B."/>
            <person name="Zhao S."/>
            <person name="Lieberman T.D."/>
            <person name="Swanson P.K."/>
            <person name="Smith M."/>
            <person name="Roesemann S."/>
            <person name="Alexander J.E."/>
            <person name="Rich S.A."/>
            <person name="Livny J."/>
            <person name="Vlamakis H."/>
            <person name="Clish C."/>
            <person name="Bullock K."/>
            <person name="Deik A."/>
            <person name="Scott J."/>
            <person name="Pierce K.A."/>
            <person name="Xavier R.J."/>
            <person name="Alm E.J."/>
        </authorList>
    </citation>
    <scope>NUCLEOTIDE SEQUENCE [LARGE SCALE GENOMIC DNA]</scope>
    <source>
        <strain evidence="14 15">BIOML-A9</strain>
    </source>
</reference>
<dbReference type="PANTHER" id="PTHR45453">
    <property type="entry name" value="PHOSPHATE REGULON SENSOR PROTEIN PHOR"/>
    <property type="match status" value="1"/>
</dbReference>
<evidence type="ECO:0000313" key="15">
    <source>
        <dbReference type="Proteomes" id="UP000461276"/>
    </source>
</evidence>
<dbReference type="InterPro" id="IPR003594">
    <property type="entry name" value="HATPase_dom"/>
</dbReference>
<comment type="catalytic activity">
    <reaction evidence="1">
        <text>ATP + protein L-histidine = ADP + protein N-phospho-L-histidine.</text>
        <dbReference type="EC" id="2.7.13.3"/>
    </reaction>
</comment>
<evidence type="ECO:0000256" key="9">
    <source>
        <dbReference type="ARBA" id="ARBA00022840"/>
    </source>
</evidence>
<evidence type="ECO:0000256" key="8">
    <source>
        <dbReference type="ARBA" id="ARBA00022777"/>
    </source>
</evidence>
<dbReference type="CDD" id="cd00082">
    <property type="entry name" value="HisKA"/>
    <property type="match status" value="1"/>
</dbReference>
<dbReference type="FunFam" id="3.30.565.10:FF:000006">
    <property type="entry name" value="Sensor histidine kinase WalK"/>
    <property type="match status" value="1"/>
</dbReference>
<comment type="subcellular location">
    <subcellularLocation>
        <location evidence="2">Cell membrane</location>
    </subcellularLocation>
</comment>
<keyword evidence="4" id="KW-1003">Cell membrane</keyword>
<dbReference type="Pfam" id="PF00512">
    <property type="entry name" value="HisKA"/>
    <property type="match status" value="1"/>
</dbReference>
<evidence type="ECO:0000256" key="10">
    <source>
        <dbReference type="ARBA" id="ARBA00023012"/>
    </source>
</evidence>
<keyword evidence="11 12" id="KW-0472">Membrane</keyword>
<dbReference type="EMBL" id="WKMY01000001">
    <property type="protein sequence ID" value="MRY92327.1"/>
    <property type="molecule type" value="Genomic_DNA"/>
</dbReference>
<evidence type="ECO:0000256" key="2">
    <source>
        <dbReference type="ARBA" id="ARBA00004236"/>
    </source>
</evidence>
<gene>
    <name evidence="14" type="ORF">GKD67_03535</name>
</gene>
<evidence type="ECO:0000256" key="12">
    <source>
        <dbReference type="SAM" id="Phobius"/>
    </source>
</evidence>
<dbReference type="InterPro" id="IPR050351">
    <property type="entry name" value="BphY/WalK/GraS-like"/>
</dbReference>
<keyword evidence="6" id="KW-0808">Transferase</keyword>
<dbReference type="PRINTS" id="PR00344">
    <property type="entry name" value="BCTRLSENSOR"/>
</dbReference>
<organism evidence="14 15">
    <name type="scientific">Parabacteroides distasonis</name>
    <dbReference type="NCBI Taxonomy" id="823"/>
    <lineage>
        <taxon>Bacteria</taxon>
        <taxon>Pseudomonadati</taxon>
        <taxon>Bacteroidota</taxon>
        <taxon>Bacteroidia</taxon>
        <taxon>Bacteroidales</taxon>
        <taxon>Tannerellaceae</taxon>
        <taxon>Parabacteroides</taxon>
    </lineage>
</organism>
<evidence type="ECO:0000313" key="14">
    <source>
        <dbReference type="EMBL" id="MRY92327.1"/>
    </source>
</evidence>
<dbReference type="Gene3D" id="3.30.565.10">
    <property type="entry name" value="Histidine kinase-like ATPase, C-terminal domain"/>
    <property type="match status" value="1"/>
</dbReference>
<protein>
    <recommendedName>
        <fullName evidence="3">histidine kinase</fullName>
        <ecNumber evidence="3">2.7.13.3</ecNumber>
    </recommendedName>
</protein>
<keyword evidence="10" id="KW-0902">Two-component regulatory system</keyword>
<dbReference type="SMART" id="SM00387">
    <property type="entry name" value="HATPase_c"/>
    <property type="match status" value="1"/>
</dbReference>
<dbReference type="Pfam" id="PF02518">
    <property type="entry name" value="HATPase_c"/>
    <property type="match status" value="1"/>
</dbReference>
<evidence type="ECO:0000256" key="1">
    <source>
        <dbReference type="ARBA" id="ARBA00000085"/>
    </source>
</evidence>
<keyword evidence="12" id="KW-1133">Transmembrane helix</keyword>
<dbReference type="Gene3D" id="1.10.287.130">
    <property type="match status" value="1"/>
</dbReference>
<evidence type="ECO:0000259" key="13">
    <source>
        <dbReference type="PROSITE" id="PS50109"/>
    </source>
</evidence>
<evidence type="ECO:0000256" key="6">
    <source>
        <dbReference type="ARBA" id="ARBA00022679"/>
    </source>
</evidence>
<keyword evidence="5" id="KW-0597">Phosphoprotein</keyword>
<keyword evidence="12" id="KW-0812">Transmembrane</keyword>
<dbReference type="RefSeq" id="WP_154394883.1">
    <property type="nucleotide sequence ID" value="NZ_CP103079.1"/>
</dbReference>
<dbReference type="InterPro" id="IPR004358">
    <property type="entry name" value="Sig_transdc_His_kin-like_C"/>
</dbReference>
<dbReference type="GO" id="GO:0000155">
    <property type="term" value="F:phosphorelay sensor kinase activity"/>
    <property type="evidence" value="ECO:0007669"/>
    <property type="project" value="InterPro"/>
</dbReference>
<dbReference type="FunFam" id="1.10.287.130:FF:000008">
    <property type="entry name" value="Two-component sensor histidine kinase"/>
    <property type="match status" value="1"/>
</dbReference>
<dbReference type="GO" id="GO:0005886">
    <property type="term" value="C:plasma membrane"/>
    <property type="evidence" value="ECO:0007669"/>
    <property type="project" value="UniProtKB-SubCell"/>
</dbReference>
<dbReference type="GO" id="GO:0005524">
    <property type="term" value="F:ATP binding"/>
    <property type="evidence" value="ECO:0007669"/>
    <property type="project" value="UniProtKB-KW"/>
</dbReference>
<dbReference type="InterPro" id="IPR003661">
    <property type="entry name" value="HisK_dim/P_dom"/>
</dbReference>
<evidence type="ECO:0000256" key="5">
    <source>
        <dbReference type="ARBA" id="ARBA00022553"/>
    </source>
</evidence>
<dbReference type="GO" id="GO:0004721">
    <property type="term" value="F:phosphoprotein phosphatase activity"/>
    <property type="evidence" value="ECO:0007669"/>
    <property type="project" value="TreeGrafter"/>
</dbReference>
<keyword evidence="9" id="KW-0067">ATP-binding</keyword>
<dbReference type="AlphaFoldDB" id="A0A7K0GRE0"/>
<dbReference type="InterPro" id="IPR036097">
    <property type="entry name" value="HisK_dim/P_sf"/>
</dbReference>
<sequence length="589" mass="68553">MVKIDGEKRHRIPFSQRLFWSVFFMFLGFTVCFLLFQYQREREFAQEKLNNVLSNYNYQLFRKCQQSTDISQTVISFMDDIPQKDLRVTIIDPSGDVLFDNSGTDEFNNHNDRSEVRKARLYNEGFAIRSSESTGKRYFYSASNIGGYIYRSALPYDPYVRGILTVNKDFIYFMALMTLIFFFVLSRFTFSIGKTISKLRDFALNVEKDRMPAVDYVFPNDELGDISQNIVTLYHRQQKAKNELSMEREKLIKHFQYSKEGFAMFTSEGREILSNILFIQFINVISDTQIHQVEDVTDIAELEPIRTFLNKNIRNLNRKKKVLRESVTIDKNGKIFLIECILFLDNSYEISINDISRQEEESRMKRQLTQNVSHELKTPVSSIQGYLETILSNPDLSPDKRQFFLERCYSQSTRLTGLLRDISVLNRLDEASEMFDLTEVNITKLIAEIQKECSKDMEEKHITSEIILPGDPTVFGNNSLLYSIFRNLYDNAIAYAGENIRITVNCYKEDPKYYYFSFSDNGVGIPEEHINRIFERFYRVDKGRSRKIGGTGLGLSIVKNGVNFHKGQISAKSSPGKGVTFFFTLKKKL</sequence>
<name>A0A7K0GRE0_PARDI</name>
<dbReference type="PANTHER" id="PTHR45453:SF1">
    <property type="entry name" value="PHOSPHATE REGULON SENSOR PROTEIN PHOR"/>
    <property type="match status" value="1"/>
</dbReference>
<accession>A0A7K0GRE0</accession>
<dbReference type="SUPFAM" id="SSF47384">
    <property type="entry name" value="Homodimeric domain of signal transducing histidine kinase"/>
    <property type="match status" value="1"/>
</dbReference>